<sequence length="86" mass="10127">MTFMSPIQSFCHWVHFLDIIIVDFDEEMTLAATFHKFLESGDPQFLICVLLQHYVSVFLLLLCAKYKFCSYHLSFYIFIHFTCSGS</sequence>
<dbReference type="Proteomes" id="UP000447434">
    <property type="component" value="Chromosome 2"/>
</dbReference>
<comment type="caution">
    <text evidence="1">The sequence shown here is derived from an EMBL/GenBank/DDBJ whole genome shotgun (WGS) entry which is preliminary data.</text>
</comment>
<organism evidence="1 2">
    <name type="scientific">Lupinus albus</name>
    <name type="common">White lupine</name>
    <name type="synonym">Lupinus termis</name>
    <dbReference type="NCBI Taxonomy" id="3870"/>
    <lineage>
        <taxon>Eukaryota</taxon>
        <taxon>Viridiplantae</taxon>
        <taxon>Streptophyta</taxon>
        <taxon>Embryophyta</taxon>
        <taxon>Tracheophyta</taxon>
        <taxon>Spermatophyta</taxon>
        <taxon>Magnoliopsida</taxon>
        <taxon>eudicotyledons</taxon>
        <taxon>Gunneridae</taxon>
        <taxon>Pentapetalae</taxon>
        <taxon>rosids</taxon>
        <taxon>fabids</taxon>
        <taxon>Fabales</taxon>
        <taxon>Fabaceae</taxon>
        <taxon>Papilionoideae</taxon>
        <taxon>50 kb inversion clade</taxon>
        <taxon>genistoids sensu lato</taxon>
        <taxon>core genistoids</taxon>
        <taxon>Genisteae</taxon>
        <taxon>Lupinus</taxon>
    </lineage>
</organism>
<dbReference type="AlphaFoldDB" id="A0A6A4R350"/>
<proteinExistence type="predicted"/>
<accession>A0A6A4R350</accession>
<reference evidence="2" key="1">
    <citation type="journal article" date="2020" name="Nat. Commun.">
        <title>Genome sequence of the cluster root forming white lupin.</title>
        <authorList>
            <person name="Hufnagel B."/>
            <person name="Marques A."/>
            <person name="Soriano A."/>
            <person name="Marques L."/>
            <person name="Divol F."/>
            <person name="Doumas P."/>
            <person name="Sallet E."/>
            <person name="Mancinotti D."/>
            <person name="Carrere S."/>
            <person name="Marande W."/>
            <person name="Arribat S."/>
            <person name="Keller J."/>
            <person name="Huneau C."/>
            <person name="Blein T."/>
            <person name="Aime D."/>
            <person name="Laguerre M."/>
            <person name="Taylor J."/>
            <person name="Schubert V."/>
            <person name="Nelson M."/>
            <person name="Geu-Flores F."/>
            <person name="Crespi M."/>
            <person name="Gallardo-Guerrero K."/>
            <person name="Delaux P.-M."/>
            <person name="Salse J."/>
            <person name="Berges H."/>
            <person name="Guyot R."/>
            <person name="Gouzy J."/>
            <person name="Peret B."/>
        </authorList>
    </citation>
    <scope>NUCLEOTIDE SEQUENCE [LARGE SCALE GENOMIC DNA]</scope>
    <source>
        <strain evidence="2">cv. Amiga</strain>
    </source>
</reference>
<evidence type="ECO:0000313" key="2">
    <source>
        <dbReference type="Proteomes" id="UP000447434"/>
    </source>
</evidence>
<dbReference type="EMBL" id="WOCE01000002">
    <property type="protein sequence ID" value="KAE9619814.1"/>
    <property type="molecule type" value="Genomic_DNA"/>
</dbReference>
<protein>
    <submittedName>
        <fullName evidence="1">Uncharacterized protein</fullName>
    </submittedName>
</protein>
<name>A0A6A4R350_LUPAL</name>
<gene>
    <name evidence="1" type="ORF">Lalb_Chr02g0157261</name>
</gene>
<keyword evidence="2" id="KW-1185">Reference proteome</keyword>
<evidence type="ECO:0000313" key="1">
    <source>
        <dbReference type="EMBL" id="KAE9619814.1"/>
    </source>
</evidence>